<protein>
    <submittedName>
        <fullName evidence="8">Permease of the drug/metabolite transporter (DMT) superfamily</fullName>
    </submittedName>
</protein>
<feature type="transmembrane region" description="Helical" evidence="6">
    <location>
        <begin position="156"/>
        <end position="174"/>
    </location>
</feature>
<dbReference type="PANTHER" id="PTHR22911">
    <property type="entry name" value="ACYL-MALONYL CONDENSING ENZYME-RELATED"/>
    <property type="match status" value="1"/>
</dbReference>
<feature type="transmembrane region" description="Helical" evidence="6">
    <location>
        <begin position="61"/>
        <end position="81"/>
    </location>
</feature>
<gene>
    <name evidence="8" type="ORF">SAMN04488077_102129</name>
</gene>
<comment type="similarity">
    <text evidence="2">Belongs to the drug/metabolite transporter (DMT) superfamily. 10 TMS drug/metabolite exporter (DME) (TC 2.A.7.3) family.</text>
</comment>
<comment type="subcellular location">
    <subcellularLocation>
        <location evidence="1">Membrane</location>
        <topology evidence="1">Multi-pass membrane protein</topology>
    </subcellularLocation>
</comment>
<keyword evidence="5 6" id="KW-0472">Membrane</keyword>
<feature type="domain" description="EamA" evidence="7">
    <location>
        <begin position="206"/>
        <end position="336"/>
    </location>
</feature>
<evidence type="ECO:0000313" key="9">
    <source>
        <dbReference type="Proteomes" id="UP000182160"/>
    </source>
</evidence>
<evidence type="ECO:0000256" key="1">
    <source>
        <dbReference type="ARBA" id="ARBA00004141"/>
    </source>
</evidence>
<feature type="transmembrane region" description="Helical" evidence="6">
    <location>
        <begin position="203"/>
        <end position="225"/>
    </location>
</feature>
<name>A0A1H7VQF8_9RHOB</name>
<keyword evidence="4 6" id="KW-1133">Transmembrane helix</keyword>
<accession>A0A1H7VQF8</accession>
<dbReference type="InterPro" id="IPR037185">
    <property type="entry name" value="EmrE-like"/>
</dbReference>
<feature type="transmembrane region" description="Helical" evidence="6">
    <location>
        <begin position="133"/>
        <end position="150"/>
    </location>
</feature>
<feature type="transmembrane region" description="Helical" evidence="6">
    <location>
        <begin position="264"/>
        <end position="286"/>
    </location>
</feature>
<dbReference type="EMBL" id="FOBO01000002">
    <property type="protein sequence ID" value="SEM11476.1"/>
    <property type="molecule type" value="Genomic_DNA"/>
</dbReference>
<organism evidence="8 9">
    <name type="scientific">Roseovarius tolerans</name>
    <dbReference type="NCBI Taxonomy" id="74031"/>
    <lineage>
        <taxon>Bacteria</taxon>
        <taxon>Pseudomonadati</taxon>
        <taxon>Pseudomonadota</taxon>
        <taxon>Alphaproteobacteria</taxon>
        <taxon>Rhodobacterales</taxon>
        <taxon>Roseobacteraceae</taxon>
        <taxon>Roseovarius</taxon>
    </lineage>
</organism>
<feature type="transmembrane region" description="Helical" evidence="6">
    <location>
        <begin position="237"/>
        <end position="258"/>
    </location>
</feature>
<dbReference type="InterPro" id="IPR000620">
    <property type="entry name" value="EamA_dom"/>
</dbReference>
<evidence type="ECO:0000256" key="3">
    <source>
        <dbReference type="ARBA" id="ARBA00022692"/>
    </source>
</evidence>
<dbReference type="SUPFAM" id="SSF103481">
    <property type="entry name" value="Multidrug resistance efflux transporter EmrE"/>
    <property type="match status" value="2"/>
</dbReference>
<keyword evidence="3 6" id="KW-0812">Transmembrane</keyword>
<feature type="transmembrane region" description="Helical" evidence="6">
    <location>
        <begin position="101"/>
        <end position="121"/>
    </location>
</feature>
<reference evidence="8 9" key="1">
    <citation type="submission" date="2016-10" db="EMBL/GenBank/DDBJ databases">
        <authorList>
            <person name="de Groot N.N."/>
        </authorList>
    </citation>
    <scope>NUCLEOTIDE SEQUENCE [LARGE SCALE GENOMIC DNA]</scope>
    <source>
        <strain evidence="8 9">DSM 11457</strain>
    </source>
</reference>
<dbReference type="GO" id="GO:0016020">
    <property type="term" value="C:membrane"/>
    <property type="evidence" value="ECO:0007669"/>
    <property type="project" value="UniProtKB-SubCell"/>
</dbReference>
<evidence type="ECO:0000256" key="2">
    <source>
        <dbReference type="ARBA" id="ARBA00009853"/>
    </source>
</evidence>
<sequence>MVLRFARMKPDGLRDRARHGVVFRPWRTRICWRVAGCYRLQPDMRHGKAARMFTPRAPNPGLAALLTLLAAALLAGTTLLAKALGTQALGPPLHALQISHGRFLFAFLAIATMTALIRPRFNRPDLATHAKRSCFGWAGVTLMFAAAAFIPLSDATAISFLNPVFGMMLAIPLLGERVGPIRWCAAAIGLAGAAILMRPGSGAIAPGALLALGAAMCLGAELIFIKRLSGREGPWQILLINNAIGLSIATLAVIWVWAAPTPAQWAALAGIGLLMALAQACFVNAMARGDASYVAPFFYTALVFAALYDGVIFGVWPDWVSVTGAAVVLCGAGLLVWREGRRRKVTQRPL</sequence>
<dbReference type="AlphaFoldDB" id="A0A1H7VQF8"/>
<feature type="domain" description="EamA" evidence="7">
    <location>
        <begin position="63"/>
        <end position="197"/>
    </location>
</feature>
<proteinExistence type="inferred from homology"/>
<dbReference type="Proteomes" id="UP000182160">
    <property type="component" value="Unassembled WGS sequence"/>
</dbReference>
<feature type="transmembrane region" description="Helical" evidence="6">
    <location>
        <begin position="293"/>
        <end position="313"/>
    </location>
</feature>
<evidence type="ECO:0000259" key="7">
    <source>
        <dbReference type="Pfam" id="PF00892"/>
    </source>
</evidence>
<evidence type="ECO:0000256" key="6">
    <source>
        <dbReference type="SAM" id="Phobius"/>
    </source>
</evidence>
<dbReference type="PANTHER" id="PTHR22911:SF6">
    <property type="entry name" value="SOLUTE CARRIER FAMILY 35 MEMBER G1"/>
    <property type="match status" value="1"/>
</dbReference>
<dbReference type="Pfam" id="PF00892">
    <property type="entry name" value="EamA"/>
    <property type="match status" value="2"/>
</dbReference>
<evidence type="ECO:0000313" key="8">
    <source>
        <dbReference type="EMBL" id="SEM11476.1"/>
    </source>
</evidence>
<feature type="transmembrane region" description="Helical" evidence="6">
    <location>
        <begin position="319"/>
        <end position="337"/>
    </location>
</feature>
<evidence type="ECO:0000256" key="5">
    <source>
        <dbReference type="ARBA" id="ARBA00023136"/>
    </source>
</evidence>
<feature type="transmembrane region" description="Helical" evidence="6">
    <location>
        <begin position="181"/>
        <end position="197"/>
    </location>
</feature>
<evidence type="ECO:0000256" key="4">
    <source>
        <dbReference type="ARBA" id="ARBA00022989"/>
    </source>
</evidence>